<dbReference type="OrthoDB" id="3221808at2759"/>
<feature type="transmembrane region" description="Helical" evidence="2">
    <location>
        <begin position="130"/>
        <end position="150"/>
    </location>
</feature>
<dbReference type="AlphaFoldDB" id="A0A0D0B8Q5"/>
<dbReference type="EMBL" id="KN834777">
    <property type="protein sequence ID" value="KIK59940.1"/>
    <property type="molecule type" value="Genomic_DNA"/>
</dbReference>
<evidence type="ECO:0000256" key="1">
    <source>
        <dbReference type="SAM" id="MobiDB-lite"/>
    </source>
</evidence>
<gene>
    <name evidence="4" type="ORF">GYMLUDRAFT_244715</name>
</gene>
<feature type="domain" description="DUF6535" evidence="3">
    <location>
        <begin position="106"/>
        <end position="177"/>
    </location>
</feature>
<dbReference type="Proteomes" id="UP000053593">
    <property type="component" value="Unassembled WGS sequence"/>
</dbReference>
<feature type="region of interest" description="Disordered" evidence="1">
    <location>
        <begin position="1"/>
        <end position="74"/>
    </location>
</feature>
<protein>
    <recommendedName>
        <fullName evidence="3">DUF6535 domain-containing protein</fullName>
    </recommendedName>
</protein>
<feature type="compositionally biased region" description="Basic and acidic residues" evidence="1">
    <location>
        <begin position="17"/>
        <end position="28"/>
    </location>
</feature>
<organism evidence="4 5">
    <name type="scientific">Collybiopsis luxurians FD-317 M1</name>
    <dbReference type="NCBI Taxonomy" id="944289"/>
    <lineage>
        <taxon>Eukaryota</taxon>
        <taxon>Fungi</taxon>
        <taxon>Dikarya</taxon>
        <taxon>Basidiomycota</taxon>
        <taxon>Agaricomycotina</taxon>
        <taxon>Agaricomycetes</taxon>
        <taxon>Agaricomycetidae</taxon>
        <taxon>Agaricales</taxon>
        <taxon>Marasmiineae</taxon>
        <taxon>Omphalotaceae</taxon>
        <taxon>Collybiopsis</taxon>
        <taxon>Collybiopsis luxurians</taxon>
    </lineage>
</organism>
<evidence type="ECO:0000313" key="5">
    <source>
        <dbReference type="Proteomes" id="UP000053593"/>
    </source>
</evidence>
<keyword evidence="2" id="KW-1133">Transmembrane helix</keyword>
<keyword evidence="2" id="KW-0812">Transmembrane</keyword>
<proteinExistence type="predicted"/>
<sequence>MSNKEQSLANASADEALQEKHVTVEMEGVHTGTTHGPVAEHTSHNYTIPKDGSASSPGPKKKNKGAHFFGIPPAQSSYTGTRTYNYTEKYAPDPLGDEFKENARVWKVYLDEAESYDDDMLRGFKDTIDSLLIFAALFSAVVTTFVVATVDSLQPDYGYITAALLLEQVKLLRAAGNVTEIKAIPLHQLI</sequence>
<evidence type="ECO:0000259" key="3">
    <source>
        <dbReference type="Pfam" id="PF20153"/>
    </source>
</evidence>
<name>A0A0D0B8Q5_9AGAR</name>
<dbReference type="InterPro" id="IPR045338">
    <property type="entry name" value="DUF6535"/>
</dbReference>
<evidence type="ECO:0000256" key="2">
    <source>
        <dbReference type="SAM" id="Phobius"/>
    </source>
</evidence>
<reference evidence="4 5" key="1">
    <citation type="submission" date="2014-04" db="EMBL/GenBank/DDBJ databases">
        <title>Evolutionary Origins and Diversification of the Mycorrhizal Mutualists.</title>
        <authorList>
            <consortium name="DOE Joint Genome Institute"/>
            <consortium name="Mycorrhizal Genomics Consortium"/>
            <person name="Kohler A."/>
            <person name="Kuo A."/>
            <person name="Nagy L.G."/>
            <person name="Floudas D."/>
            <person name="Copeland A."/>
            <person name="Barry K.W."/>
            <person name="Cichocki N."/>
            <person name="Veneault-Fourrey C."/>
            <person name="LaButti K."/>
            <person name="Lindquist E.A."/>
            <person name="Lipzen A."/>
            <person name="Lundell T."/>
            <person name="Morin E."/>
            <person name="Murat C."/>
            <person name="Riley R."/>
            <person name="Ohm R."/>
            <person name="Sun H."/>
            <person name="Tunlid A."/>
            <person name="Henrissat B."/>
            <person name="Grigoriev I.V."/>
            <person name="Hibbett D.S."/>
            <person name="Martin F."/>
        </authorList>
    </citation>
    <scope>NUCLEOTIDE SEQUENCE [LARGE SCALE GENOMIC DNA]</scope>
    <source>
        <strain evidence="4 5">FD-317 M1</strain>
    </source>
</reference>
<keyword evidence="5" id="KW-1185">Reference proteome</keyword>
<accession>A0A0D0B8Q5</accession>
<dbReference type="HOGENOM" id="CLU_122950_0_0_1"/>
<keyword evidence="2" id="KW-0472">Membrane</keyword>
<evidence type="ECO:0000313" key="4">
    <source>
        <dbReference type="EMBL" id="KIK59940.1"/>
    </source>
</evidence>
<dbReference type="Pfam" id="PF20153">
    <property type="entry name" value="DUF6535"/>
    <property type="match status" value="1"/>
</dbReference>
<feature type="compositionally biased region" description="Polar residues" evidence="1">
    <location>
        <begin position="1"/>
        <end position="10"/>
    </location>
</feature>